<name>A0A8H3PEN6_9LECA</name>
<feature type="coiled-coil region" evidence="1">
    <location>
        <begin position="654"/>
        <end position="761"/>
    </location>
</feature>
<feature type="compositionally biased region" description="Low complexity" evidence="2">
    <location>
        <begin position="1170"/>
        <end position="1206"/>
    </location>
</feature>
<feature type="region of interest" description="Disordered" evidence="2">
    <location>
        <begin position="128"/>
        <end position="241"/>
    </location>
</feature>
<dbReference type="OrthoDB" id="5361955at2759"/>
<evidence type="ECO:0000313" key="4">
    <source>
        <dbReference type="Proteomes" id="UP000664521"/>
    </source>
</evidence>
<protein>
    <submittedName>
        <fullName evidence="3">Uncharacterized protein</fullName>
    </submittedName>
</protein>
<feature type="compositionally biased region" description="Polar residues" evidence="2">
    <location>
        <begin position="1115"/>
        <end position="1146"/>
    </location>
</feature>
<gene>
    <name evidence="3" type="ORF">HETSPECPRED_001442</name>
</gene>
<feature type="compositionally biased region" description="Polar residues" evidence="2">
    <location>
        <begin position="222"/>
        <end position="238"/>
    </location>
</feature>
<feature type="coiled-coil region" evidence="1">
    <location>
        <begin position="799"/>
        <end position="952"/>
    </location>
</feature>
<evidence type="ECO:0000313" key="3">
    <source>
        <dbReference type="EMBL" id="CAF9938973.1"/>
    </source>
</evidence>
<evidence type="ECO:0000256" key="2">
    <source>
        <dbReference type="SAM" id="MobiDB-lite"/>
    </source>
</evidence>
<keyword evidence="4" id="KW-1185">Reference proteome</keyword>
<comment type="caution">
    <text evidence="3">The sequence shown here is derived from an EMBL/GenBank/DDBJ whole genome shotgun (WGS) entry which is preliminary data.</text>
</comment>
<feature type="compositionally biased region" description="Low complexity" evidence="2">
    <location>
        <begin position="159"/>
        <end position="180"/>
    </location>
</feature>
<accession>A0A8H3PEN6</accession>
<organism evidence="3 4">
    <name type="scientific">Heterodermia speciosa</name>
    <dbReference type="NCBI Taxonomy" id="116794"/>
    <lineage>
        <taxon>Eukaryota</taxon>
        <taxon>Fungi</taxon>
        <taxon>Dikarya</taxon>
        <taxon>Ascomycota</taxon>
        <taxon>Pezizomycotina</taxon>
        <taxon>Lecanoromycetes</taxon>
        <taxon>OSLEUM clade</taxon>
        <taxon>Lecanoromycetidae</taxon>
        <taxon>Caliciales</taxon>
        <taxon>Physciaceae</taxon>
        <taxon>Heterodermia</taxon>
    </lineage>
</organism>
<sequence length="1286" mass="143711">MAEALISQTLNEAVAAVTGWKAAPTTAIEQSKSGLLGIERSGAPRSPRQPESEIAPVDSPLAILRSTTVPTSSMEVGLDDIIQQSTQQNNPKRFAFKAPSSNGDLAAGFTFAKPKQPSMNFTRQIPAHEQGMQDPGDGTRNSNSPIPSHEREPIVSEPATTATLLTTSTSTNTARSSENAIAETNVTEPKTVTTGLIQDGSRSAPSNPSLPEETVSAHIVSQPASSLEVTDTQCSLPNTGDMALEETGKEFQEKSISILPEPFTPKQPDRHIGVTRTPSLNRPMRTPKSHVPEKAGSPDVSRSKVTKSRQRNRSNAAPRSRINLDDLASKNSVTEEDLLQVLLTRYNRDKQEKEQIRSHHATEIHLLETISLSLWDRLGDSEQRRVDQESELSKYRAKQPKFASQIKKLQDYVKGLTNHQHGLRDSFISMQRLQSATRESKQQIDMSLQEVRATASDVDSRAANALKDAGREIENLARVVQDQKAQFQKDAELLQHERERSQKLELEVAKINASQQQSMHIFAQHANCVVQKMNSMLEKTEELQTIQQPGSLDEVNATLGQCLSSLDKLREAQDIKVDHLSDLDESMKDLANGIANRLKACHDDVKSSGADNQNEFSKLREQFKDVATSIATEQDLTQQISNYRMKKAETDVNLDAMDKALQEARHQMSSKNDDRRDLEEHFAGLKFEIVALQNEPRESPVTAARLTEIKAQYQSIETKLITLKESTEESSQRLRDQFEERANMQLHKEDLETRLKEEYEKAGAIAKQRLELESKANMRFEAMRSELLNKAEFDQNLLSAEHRLALAELEGKLVKANEEAQKLRILLDKQNLEHDNWSISIMEQMKQVKEMRSSKEVAEESMEDCLRRIAILIEEKDRLAETEAEKTARIQKLETELDCTRSGLEEKEAQLEEKETQLKEKEAQLGEKKIQLEEKAAQLKEKEAQFEKEQTVVANCQRALRLGVEDIDKKDAEIKEKDVEIVERRSETRQAQDALQAVKVDHEAEICRVKESYEAEILSLKGEIEVANASAVTLAKDLSGGNSTSPSKSRRKADRSAPQVLKQVIKESQSQGDDDMLDTISPRQAEPSRDEFDDGMEYLDLRELDEFDIPPTPQPSSQVVRKTVTFASDSSSVYFGNQQTSPSKTRPSYRESRIVEDSQDGAASLRRPSFETPSYSSSTTYSQRQSETFRESAPAASLPRSALKSSNTASKHSTTTAGHAEQGGEPKRNRRASTVGPGLGPVLPDTKSPSGSVHRPRRQLSTAKTATGTKAKEDKYTQRFARELRQ</sequence>
<evidence type="ECO:0000256" key="1">
    <source>
        <dbReference type="SAM" id="Coils"/>
    </source>
</evidence>
<feature type="region of interest" description="Disordered" evidence="2">
    <location>
        <begin position="259"/>
        <end position="323"/>
    </location>
</feature>
<feature type="region of interest" description="Disordered" evidence="2">
    <location>
        <begin position="1034"/>
        <end position="1286"/>
    </location>
</feature>
<feature type="region of interest" description="Disordered" evidence="2">
    <location>
        <begin position="33"/>
        <end position="62"/>
    </location>
</feature>
<proteinExistence type="predicted"/>
<feature type="compositionally biased region" description="Basic and acidic residues" evidence="2">
    <location>
        <begin position="1270"/>
        <end position="1286"/>
    </location>
</feature>
<feature type="compositionally biased region" description="Polar residues" evidence="2">
    <location>
        <begin position="182"/>
        <end position="209"/>
    </location>
</feature>
<feature type="coiled-coil region" evidence="1">
    <location>
        <begin position="466"/>
        <end position="514"/>
    </location>
</feature>
<dbReference type="EMBL" id="CAJPDS010000122">
    <property type="protein sequence ID" value="CAF9938973.1"/>
    <property type="molecule type" value="Genomic_DNA"/>
</dbReference>
<reference evidence="3" key="1">
    <citation type="submission" date="2021-03" db="EMBL/GenBank/DDBJ databases">
        <authorList>
            <person name="Tagirdzhanova G."/>
        </authorList>
    </citation>
    <scope>NUCLEOTIDE SEQUENCE</scope>
</reference>
<keyword evidence="1" id="KW-0175">Coiled coil</keyword>
<dbReference type="Proteomes" id="UP000664521">
    <property type="component" value="Unassembled WGS sequence"/>
</dbReference>
<feature type="compositionally biased region" description="Polar residues" evidence="2">
    <location>
        <begin position="1207"/>
        <end position="1217"/>
    </location>
</feature>